<comment type="caution">
    <text evidence="3">The sequence shown here is derived from an EMBL/GenBank/DDBJ whole genome shotgun (WGS) entry which is preliminary data.</text>
</comment>
<accession>A0A1V6M251</accession>
<evidence type="ECO:0000313" key="4">
    <source>
        <dbReference type="Proteomes" id="UP000242219"/>
    </source>
</evidence>
<organism evidence="3 4">
    <name type="scientific">Candidatus Brocadia sapporoensis</name>
    <dbReference type="NCBI Taxonomy" id="392547"/>
    <lineage>
        <taxon>Bacteria</taxon>
        <taxon>Pseudomonadati</taxon>
        <taxon>Planctomycetota</taxon>
        <taxon>Candidatus Brocadiia</taxon>
        <taxon>Candidatus Brocadiales</taxon>
        <taxon>Candidatus Brocadiaceae</taxon>
        <taxon>Candidatus Brocadia</taxon>
    </lineage>
</organism>
<dbReference type="Proteomes" id="UP000242219">
    <property type="component" value="Unassembled WGS sequence"/>
</dbReference>
<name>A0A1V6M251_9BACT</name>
<reference evidence="3 4" key="1">
    <citation type="journal article" date="2016" name="Genome Announc.">
        <title>Draft Genome Sequence of the Anaerobic Ammonium-Oxidizing Bacterium 'Candidatus Brocadia sp. 40'.</title>
        <authorList>
            <person name="Ali M."/>
            <person name="Haroon M.F."/>
            <person name="Narita Y."/>
            <person name="Zhang L."/>
            <person name="Rangel Shaw D."/>
            <person name="Okabe S."/>
            <person name="Saikaly P.E."/>
        </authorList>
    </citation>
    <scope>NUCLEOTIDE SEQUENCE [LARGE SCALE GENOMIC DNA]</scope>
    <source>
        <strain evidence="3 4">40</strain>
    </source>
</reference>
<sequence>MDKIYSVYIMTNKNNTVLYTGVTNDLKRRVYVHKEKKVEGFTKKYNVTKLVYYELFRDVKNAIFREKQIKGGSRAKKLELINSTNAGWKDLYDCL</sequence>
<dbReference type="RefSeq" id="WP_070066395.1">
    <property type="nucleotide sequence ID" value="NZ_MJUW02000035.1"/>
</dbReference>
<evidence type="ECO:0000256" key="1">
    <source>
        <dbReference type="ARBA" id="ARBA00007435"/>
    </source>
</evidence>
<dbReference type="PANTHER" id="PTHR34477">
    <property type="entry name" value="UPF0213 PROTEIN YHBQ"/>
    <property type="match status" value="1"/>
</dbReference>
<dbReference type="SUPFAM" id="SSF82771">
    <property type="entry name" value="GIY-YIG endonuclease"/>
    <property type="match status" value="1"/>
</dbReference>
<comment type="similarity">
    <text evidence="1">Belongs to the UPF0213 family.</text>
</comment>
<evidence type="ECO:0000313" key="3">
    <source>
        <dbReference type="EMBL" id="OQD46447.1"/>
    </source>
</evidence>
<feature type="domain" description="GIY-YIG" evidence="2">
    <location>
        <begin position="3"/>
        <end position="79"/>
    </location>
</feature>
<dbReference type="InterPro" id="IPR050190">
    <property type="entry name" value="UPF0213_domain"/>
</dbReference>
<protein>
    <submittedName>
        <fullName evidence="3">Excinuclease ABC subunit C</fullName>
    </submittedName>
</protein>
<dbReference type="AlphaFoldDB" id="A0A1V6M251"/>
<evidence type="ECO:0000259" key="2">
    <source>
        <dbReference type="PROSITE" id="PS50164"/>
    </source>
</evidence>
<dbReference type="Pfam" id="PF01541">
    <property type="entry name" value="GIY-YIG"/>
    <property type="match status" value="1"/>
</dbReference>
<dbReference type="CDD" id="cd10448">
    <property type="entry name" value="GIY-YIG_unchar_3"/>
    <property type="match status" value="1"/>
</dbReference>
<dbReference type="PANTHER" id="PTHR34477:SF5">
    <property type="entry name" value="BSL5627 PROTEIN"/>
    <property type="match status" value="1"/>
</dbReference>
<dbReference type="InterPro" id="IPR035901">
    <property type="entry name" value="GIY-YIG_endonuc_sf"/>
</dbReference>
<proteinExistence type="inferred from homology"/>
<dbReference type="EMBL" id="MJUW02000035">
    <property type="protein sequence ID" value="OQD46447.1"/>
    <property type="molecule type" value="Genomic_DNA"/>
</dbReference>
<dbReference type="PROSITE" id="PS50164">
    <property type="entry name" value="GIY_YIG"/>
    <property type="match status" value="1"/>
</dbReference>
<dbReference type="Gene3D" id="3.40.1440.10">
    <property type="entry name" value="GIY-YIG endonuclease"/>
    <property type="match status" value="1"/>
</dbReference>
<gene>
    <name evidence="3" type="ORF">BIY37_03220</name>
</gene>
<keyword evidence="4" id="KW-1185">Reference proteome</keyword>
<dbReference type="InterPro" id="IPR000305">
    <property type="entry name" value="GIY-YIG_endonuc"/>
</dbReference>